<dbReference type="EMBL" id="UINC01087237">
    <property type="protein sequence ID" value="SVC36442.1"/>
    <property type="molecule type" value="Genomic_DNA"/>
</dbReference>
<name>A0A382LMW0_9ZZZZ</name>
<accession>A0A382LMW0</accession>
<organism evidence="2">
    <name type="scientific">marine metagenome</name>
    <dbReference type="NCBI Taxonomy" id="408172"/>
    <lineage>
        <taxon>unclassified sequences</taxon>
        <taxon>metagenomes</taxon>
        <taxon>ecological metagenomes</taxon>
    </lineage>
</organism>
<dbReference type="AlphaFoldDB" id="A0A382LMW0"/>
<proteinExistence type="predicted"/>
<reference evidence="2" key="1">
    <citation type="submission" date="2018-05" db="EMBL/GenBank/DDBJ databases">
        <authorList>
            <person name="Lanie J.A."/>
            <person name="Ng W.-L."/>
            <person name="Kazmierczak K.M."/>
            <person name="Andrzejewski T.M."/>
            <person name="Davidsen T.M."/>
            <person name="Wayne K.J."/>
            <person name="Tettelin H."/>
            <person name="Glass J.I."/>
            <person name="Rusch D."/>
            <person name="Podicherti R."/>
            <person name="Tsui H.-C.T."/>
            <person name="Winkler M.E."/>
        </authorList>
    </citation>
    <scope>NUCLEOTIDE SEQUENCE</scope>
</reference>
<keyword evidence="1" id="KW-0812">Transmembrane</keyword>
<evidence type="ECO:0000256" key="1">
    <source>
        <dbReference type="SAM" id="Phobius"/>
    </source>
</evidence>
<keyword evidence="1" id="KW-0472">Membrane</keyword>
<feature type="transmembrane region" description="Helical" evidence="1">
    <location>
        <begin position="15"/>
        <end position="31"/>
    </location>
</feature>
<keyword evidence="1" id="KW-1133">Transmembrane helix</keyword>
<feature type="non-terminal residue" evidence="2">
    <location>
        <position position="1"/>
    </location>
</feature>
<gene>
    <name evidence="2" type="ORF">METZ01_LOCUS289296</name>
</gene>
<protein>
    <submittedName>
        <fullName evidence="2">Uncharacterized protein</fullName>
    </submittedName>
</protein>
<sequence>VFTYLVAVQLSQKRFAGIISVIVLLQSYTFLKF</sequence>
<feature type="non-terminal residue" evidence="2">
    <location>
        <position position="33"/>
    </location>
</feature>
<evidence type="ECO:0000313" key="2">
    <source>
        <dbReference type="EMBL" id="SVC36442.1"/>
    </source>
</evidence>